<dbReference type="EMBL" id="DSUJ01000008">
    <property type="protein sequence ID" value="HFI91972.1"/>
    <property type="molecule type" value="Genomic_DNA"/>
</dbReference>
<sequence length="141" mass="15775">MYNKILVAFDGSDGSRKALEKGMRIAQSYHAEITAIWVQSKLPHYPETISEVKQETEGARAYANKLEVEVKHIAKKNNYPVKFISQQGHTTKTIITLAEKNHHDLIIVGSSGHSNLWGRLLGHTADMISENAHCDVLIVKN</sequence>
<gene>
    <name evidence="4" type="ORF">ENS31_10675</name>
</gene>
<dbReference type="PRINTS" id="PR01438">
    <property type="entry name" value="UNVRSLSTRESS"/>
</dbReference>
<reference evidence="4" key="1">
    <citation type="journal article" date="2020" name="mSystems">
        <title>Genome- and Community-Level Interaction Insights into Carbon Utilization and Element Cycling Functions of Hydrothermarchaeota in Hydrothermal Sediment.</title>
        <authorList>
            <person name="Zhou Z."/>
            <person name="Liu Y."/>
            <person name="Xu W."/>
            <person name="Pan J."/>
            <person name="Luo Z.H."/>
            <person name="Li M."/>
        </authorList>
    </citation>
    <scope>NUCLEOTIDE SEQUENCE [LARGE SCALE GENOMIC DNA]</scope>
    <source>
        <strain evidence="4">SpSt-479</strain>
    </source>
</reference>
<accession>A0A7V2ZL46</accession>
<comment type="caution">
    <text evidence="4">The sequence shown here is derived from an EMBL/GenBank/DDBJ whole genome shotgun (WGS) entry which is preliminary data.</text>
</comment>
<dbReference type="CDD" id="cd00293">
    <property type="entry name" value="USP-like"/>
    <property type="match status" value="1"/>
</dbReference>
<dbReference type="GO" id="GO:0005737">
    <property type="term" value="C:cytoplasm"/>
    <property type="evidence" value="ECO:0007669"/>
    <property type="project" value="UniProtKB-SubCell"/>
</dbReference>
<comment type="subcellular location">
    <subcellularLocation>
        <location evidence="2">Cytoplasm</location>
    </subcellularLocation>
</comment>
<evidence type="ECO:0000313" key="4">
    <source>
        <dbReference type="EMBL" id="HFI91972.1"/>
    </source>
</evidence>
<organism evidence="4">
    <name type="scientific">Ignavibacterium album</name>
    <dbReference type="NCBI Taxonomy" id="591197"/>
    <lineage>
        <taxon>Bacteria</taxon>
        <taxon>Pseudomonadati</taxon>
        <taxon>Ignavibacteriota</taxon>
        <taxon>Ignavibacteria</taxon>
        <taxon>Ignavibacteriales</taxon>
        <taxon>Ignavibacteriaceae</taxon>
        <taxon>Ignavibacterium</taxon>
    </lineage>
</organism>
<feature type="domain" description="UspA" evidence="3">
    <location>
        <begin position="1"/>
        <end position="140"/>
    </location>
</feature>
<dbReference type="PANTHER" id="PTHR46268">
    <property type="entry name" value="STRESS RESPONSE PROTEIN NHAX"/>
    <property type="match status" value="1"/>
</dbReference>
<dbReference type="AlphaFoldDB" id="A0A7V2ZL46"/>
<name>A0A7V2ZL46_9BACT</name>
<dbReference type="InterPro" id="IPR014729">
    <property type="entry name" value="Rossmann-like_a/b/a_fold"/>
</dbReference>
<keyword evidence="2" id="KW-0963">Cytoplasm</keyword>
<dbReference type="PIRSF" id="PIRSF006276">
    <property type="entry name" value="UspA"/>
    <property type="match status" value="1"/>
</dbReference>
<dbReference type="Gene3D" id="3.40.50.620">
    <property type="entry name" value="HUPs"/>
    <property type="match status" value="1"/>
</dbReference>
<dbReference type="InterPro" id="IPR006016">
    <property type="entry name" value="UspA"/>
</dbReference>
<dbReference type="PANTHER" id="PTHR46268:SF6">
    <property type="entry name" value="UNIVERSAL STRESS PROTEIN UP12"/>
    <property type="match status" value="1"/>
</dbReference>
<protein>
    <recommendedName>
        <fullName evidence="2">Universal stress protein</fullName>
    </recommendedName>
</protein>
<dbReference type="Pfam" id="PF00582">
    <property type="entry name" value="Usp"/>
    <property type="match status" value="1"/>
</dbReference>
<evidence type="ECO:0000256" key="2">
    <source>
        <dbReference type="PIRNR" id="PIRNR006276"/>
    </source>
</evidence>
<dbReference type="SUPFAM" id="SSF52402">
    <property type="entry name" value="Adenine nucleotide alpha hydrolases-like"/>
    <property type="match status" value="1"/>
</dbReference>
<evidence type="ECO:0000259" key="3">
    <source>
        <dbReference type="Pfam" id="PF00582"/>
    </source>
</evidence>
<dbReference type="InterPro" id="IPR006015">
    <property type="entry name" value="Universal_stress_UspA"/>
</dbReference>
<proteinExistence type="inferred from homology"/>
<evidence type="ECO:0000256" key="1">
    <source>
        <dbReference type="ARBA" id="ARBA00008791"/>
    </source>
</evidence>
<comment type="similarity">
    <text evidence="1 2">Belongs to the universal stress protein A family.</text>
</comment>